<dbReference type="InterPro" id="IPR025602">
    <property type="entry name" value="BCP1_family"/>
</dbReference>
<keyword evidence="2" id="KW-0653">Protein transport</keyword>
<evidence type="ECO:0000256" key="1">
    <source>
        <dbReference type="ARBA" id="ARBA00006781"/>
    </source>
</evidence>
<dbReference type="FunCoup" id="G4TBB8">
    <property type="interactions" value="685"/>
</dbReference>
<dbReference type="EMBL" id="CAFZ01000036">
    <property type="protein sequence ID" value="CCA68592.1"/>
    <property type="molecule type" value="Genomic_DNA"/>
</dbReference>
<organism evidence="4 5">
    <name type="scientific">Serendipita indica (strain DSM 11827)</name>
    <name type="common">Root endophyte fungus</name>
    <name type="synonym">Piriformospora indica</name>
    <dbReference type="NCBI Taxonomy" id="1109443"/>
    <lineage>
        <taxon>Eukaryota</taxon>
        <taxon>Fungi</taxon>
        <taxon>Dikarya</taxon>
        <taxon>Basidiomycota</taxon>
        <taxon>Agaricomycotina</taxon>
        <taxon>Agaricomycetes</taxon>
        <taxon>Sebacinales</taxon>
        <taxon>Serendipitaceae</taxon>
        <taxon>Serendipita</taxon>
    </lineage>
</organism>
<dbReference type="GO" id="GO:0015031">
    <property type="term" value="P:protein transport"/>
    <property type="evidence" value="ECO:0007669"/>
    <property type="project" value="UniProtKB-KW"/>
</dbReference>
<gene>
    <name evidence="4" type="ORF">PIIN_02457</name>
</gene>
<dbReference type="OrthoDB" id="27543at2759"/>
<dbReference type="PIRSF" id="PIRSF028983">
    <property type="entry name" value="BCP1"/>
    <property type="match status" value="1"/>
</dbReference>
<protein>
    <recommendedName>
        <fullName evidence="2">Protein BCP1</fullName>
    </recommendedName>
</protein>
<comment type="function">
    <text evidence="2">Involved in nuclear export, actin cytoskeleton organization and vesicular transport.</text>
</comment>
<dbReference type="PANTHER" id="PTHR13261:SF0">
    <property type="entry name" value="BRCA2 AND CDKN1A-INTERACTING PROTEIN"/>
    <property type="match status" value="1"/>
</dbReference>
<proteinExistence type="inferred from homology"/>
<dbReference type="GO" id="GO:0005634">
    <property type="term" value="C:nucleus"/>
    <property type="evidence" value="ECO:0007669"/>
    <property type="project" value="UniProtKB-SubCell"/>
</dbReference>
<dbReference type="HOGENOM" id="CLU_068770_2_0_1"/>
<evidence type="ECO:0000313" key="5">
    <source>
        <dbReference type="Proteomes" id="UP000007148"/>
    </source>
</evidence>
<dbReference type="Proteomes" id="UP000007148">
    <property type="component" value="Unassembled WGS sequence"/>
</dbReference>
<dbReference type="Pfam" id="PF13862">
    <property type="entry name" value="BCCIP"/>
    <property type="match status" value="1"/>
</dbReference>
<keyword evidence="2" id="KW-0539">Nucleus</keyword>
<dbReference type="InParanoid" id="G4TBB8"/>
<dbReference type="PANTHER" id="PTHR13261">
    <property type="entry name" value="BRCA2 AND CDKN1A INTERACTING PROTEIN"/>
    <property type="match status" value="1"/>
</dbReference>
<keyword evidence="2" id="KW-0813">Transport</keyword>
<evidence type="ECO:0000256" key="2">
    <source>
        <dbReference type="PIRNR" id="PIRNR028983"/>
    </source>
</evidence>
<comment type="subcellular location">
    <subcellularLocation>
        <location evidence="2">Nucleus</location>
    </subcellularLocation>
</comment>
<dbReference type="STRING" id="1109443.G4TBB8"/>
<name>G4TBB8_SERID</name>
<accession>G4TBB8</accession>
<comment type="caution">
    <text evidence="4">The sequence shown here is derived from an EMBL/GenBank/DDBJ whole genome shotgun (WGS) entry which is preliminary data.</text>
</comment>
<dbReference type="eggNOG" id="KOG3034">
    <property type="taxonomic scope" value="Eukaryota"/>
</dbReference>
<reference evidence="4 5" key="1">
    <citation type="journal article" date="2011" name="PLoS Pathog.">
        <title>Endophytic Life Strategies Decoded by Genome and Transcriptome Analyses of the Mutualistic Root Symbiont Piriformospora indica.</title>
        <authorList>
            <person name="Zuccaro A."/>
            <person name="Lahrmann U."/>
            <person name="Guldener U."/>
            <person name="Langen G."/>
            <person name="Pfiffi S."/>
            <person name="Biedenkopf D."/>
            <person name="Wong P."/>
            <person name="Samans B."/>
            <person name="Grimm C."/>
            <person name="Basiewicz M."/>
            <person name="Murat C."/>
            <person name="Martin F."/>
            <person name="Kogel K.H."/>
        </authorList>
    </citation>
    <scope>NUCLEOTIDE SEQUENCE [LARGE SCALE GENOMIC DNA]</scope>
    <source>
        <strain evidence="4 5">DSM 11827</strain>
    </source>
</reference>
<sequence length="278" mass="31209">MPKRKTLQEDKAPESDSDVSIVDVDFDFCDFRPQTDYIAIKRLLQQLFHTDASLFHLGAIADLVLSQDDVGSTVKTDGVDSDPLAFLAVINLHEHNNHPELGVLRDYLLSKLSANPDFQKTVSTLLESDDSGHHLGLVLGERVYNMPPQVMPPSYKMLQDEIQWAIEDNKPYRFSHLLILSRVFKLDDSEEESIPPSKKRKTAQTSSTRSAGVVHSFHPEDSCIQKVALYSLDFTFSHQEPRTKESFGTDIGGRIMLIAGDKLGEVVRDMEAKFPPPS</sequence>
<dbReference type="OMA" id="VKFYRKE"/>
<feature type="region of interest" description="Disordered" evidence="3">
    <location>
        <begin position="190"/>
        <end position="214"/>
    </location>
</feature>
<comment type="similarity">
    <text evidence="1 2">Belongs to the BCP1 family.</text>
</comment>
<evidence type="ECO:0000256" key="3">
    <source>
        <dbReference type="SAM" id="MobiDB-lite"/>
    </source>
</evidence>
<keyword evidence="5" id="KW-1185">Reference proteome</keyword>
<dbReference type="AlphaFoldDB" id="G4TBB8"/>
<evidence type="ECO:0000313" key="4">
    <source>
        <dbReference type="EMBL" id="CCA68592.1"/>
    </source>
</evidence>